<dbReference type="InterPro" id="IPR011701">
    <property type="entry name" value="MFS"/>
</dbReference>
<comment type="subcellular location">
    <subcellularLocation>
        <location evidence="1">Membrane</location>
        <topology evidence="1">Multi-pass membrane protein</topology>
    </subcellularLocation>
</comment>
<feature type="non-terminal residue" evidence="7">
    <location>
        <position position="1"/>
    </location>
</feature>
<dbReference type="GO" id="GO:0006820">
    <property type="term" value="P:monoatomic anion transport"/>
    <property type="evidence" value="ECO:0007669"/>
    <property type="project" value="TreeGrafter"/>
</dbReference>
<dbReference type="OrthoDB" id="2985014at2759"/>
<dbReference type="EMBL" id="CAJVCH010568757">
    <property type="protein sequence ID" value="CAG7833161.1"/>
    <property type="molecule type" value="Genomic_DNA"/>
</dbReference>
<dbReference type="Proteomes" id="UP000708208">
    <property type="component" value="Unassembled WGS sequence"/>
</dbReference>
<organism evidence="7 8">
    <name type="scientific">Allacma fusca</name>
    <dbReference type="NCBI Taxonomy" id="39272"/>
    <lineage>
        <taxon>Eukaryota</taxon>
        <taxon>Metazoa</taxon>
        <taxon>Ecdysozoa</taxon>
        <taxon>Arthropoda</taxon>
        <taxon>Hexapoda</taxon>
        <taxon>Collembola</taxon>
        <taxon>Symphypleona</taxon>
        <taxon>Sminthuridae</taxon>
        <taxon>Allacma</taxon>
    </lineage>
</organism>
<evidence type="ECO:0000256" key="4">
    <source>
        <dbReference type="ARBA" id="ARBA00023136"/>
    </source>
</evidence>
<sequence>MHALMARWIPTEERSMMTAFVYAGSQFGTLIVYPLASYITNRLGWQFVFYLMGGASFVWGALWFYL</sequence>
<evidence type="ECO:0000256" key="1">
    <source>
        <dbReference type="ARBA" id="ARBA00004141"/>
    </source>
</evidence>
<evidence type="ECO:0000313" key="7">
    <source>
        <dbReference type="EMBL" id="CAG7833161.1"/>
    </source>
</evidence>
<accession>A0A8J2Q4E4</accession>
<evidence type="ECO:0000256" key="3">
    <source>
        <dbReference type="ARBA" id="ARBA00022989"/>
    </source>
</evidence>
<dbReference type="InterPro" id="IPR020846">
    <property type="entry name" value="MFS_dom"/>
</dbReference>
<dbReference type="GO" id="GO:0016020">
    <property type="term" value="C:membrane"/>
    <property type="evidence" value="ECO:0007669"/>
    <property type="project" value="UniProtKB-SubCell"/>
</dbReference>
<dbReference type="InterPro" id="IPR050382">
    <property type="entry name" value="MFS_Na/Anion_cotransporter"/>
</dbReference>
<feature type="domain" description="Major facilitator superfamily (MFS) profile" evidence="6">
    <location>
        <begin position="1"/>
        <end position="66"/>
    </location>
</feature>
<evidence type="ECO:0000256" key="2">
    <source>
        <dbReference type="ARBA" id="ARBA00022692"/>
    </source>
</evidence>
<keyword evidence="2 5" id="KW-0812">Transmembrane</keyword>
<keyword evidence="3 5" id="KW-1133">Transmembrane helix</keyword>
<gene>
    <name evidence="7" type="ORF">AFUS01_LOCUS42804</name>
</gene>
<evidence type="ECO:0000259" key="6">
    <source>
        <dbReference type="PROSITE" id="PS50850"/>
    </source>
</evidence>
<protein>
    <recommendedName>
        <fullName evidence="6">Major facilitator superfamily (MFS) profile domain-containing protein</fullName>
    </recommendedName>
</protein>
<feature type="transmembrane region" description="Helical" evidence="5">
    <location>
        <begin position="20"/>
        <end position="39"/>
    </location>
</feature>
<keyword evidence="8" id="KW-1185">Reference proteome</keyword>
<dbReference type="GO" id="GO:0022857">
    <property type="term" value="F:transmembrane transporter activity"/>
    <property type="evidence" value="ECO:0007669"/>
    <property type="project" value="InterPro"/>
</dbReference>
<evidence type="ECO:0000256" key="5">
    <source>
        <dbReference type="SAM" id="Phobius"/>
    </source>
</evidence>
<dbReference type="Pfam" id="PF07690">
    <property type="entry name" value="MFS_1"/>
    <property type="match status" value="1"/>
</dbReference>
<feature type="transmembrane region" description="Helical" evidence="5">
    <location>
        <begin position="45"/>
        <end position="65"/>
    </location>
</feature>
<keyword evidence="4 5" id="KW-0472">Membrane</keyword>
<dbReference type="PROSITE" id="PS50850">
    <property type="entry name" value="MFS"/>
    <property type="match status" value="1"/>
</dbReference>
<comment type="caution">
    <text evidence="7">The sequence shown here is derived from an EMBL/GenBank/DDBJ whole genome shotgun (WGS) entry which is preliminary data.</text>
</comment>
<dbReference type="AlphaFoldDB" id="A0A8J2Q4E4"/>
<evidence type="ECO:0000313" key="8">
    <source>
        <dbReference type="Proteomes" id="UP000708208"/>
    </source>
</evidence>
<dbReference type="PANTHER" id="PTHR11662">
    <property type="entry name" value="SOLUTE CARRIER FAMILY 17"/>
    <property type="match status" value="1"/>
</dbReference>
<name>A0A8J2Q4E4_9HEXA</name>
<dbReference type="PANTHER" id="PTHR11662:SF399">
    <property type="entry name" value="FI19708P1-RELATED"/>
    <property type="match status" value="1"/>
</dbReference>
<reference evidence="7" key="1">
    <citation type="submission" date="2021-06" db="EMBL/GenBank/DDBJ databases">
        <authorList>
            <person name="Hodson N. C."/>
            <person name="Mongue J. A."/>
            <person name="Jaron S. K."/>
        </authorList>
    </citation>
    <scope>NUCLEOTIDE SEQUENCE</scope>
</reference>
<proteinExistence type="predicted"/>